<dbReference type="Pfam" id="PF02301">
    <property type="entry name" value="HORMA"/>
    <property type="match status" value="1"/>
</dbReference>
<keyword evidence="4" id="KW-0498">Mitosis</keyword>
<feature type="domain" description="HORMA" evidence="7">
    <location>
        <begin position="1"/>
        <end position="175"/>
    </location>
</feature>
<evidence type="ECO:0000256" key="3">
    <source>
        <dbReference type="ARBA" id="ARBA00022618"/>
    </source>
</evidence>
<proteinExistence type="inferred from homology"/>
<dbReference type="OMA" id="EWLYECL"/>
<sequence>MKGYSINSILFQRGIYPPNEFEPTKKYGLQMMVTKDKQLKEYLQTVLQQLNEWLMTGTVQKLVLVITSMEDEAVLERWSFDIETDKEVIKTGEAKTKDEKEITREIQAIIRQITSSVTFLPILEVPCTFDLLIYTDKDCTVPVKWEESDPRFIKNSEEVRLRSFTTKVQTLNIIRSFFVVLS</sequence>
<accession>X6M8Y2</accession>
<dbReference type="GO" id="GO:0000776">
    <property type="term" value="C:kinetochore"/>
    <property type="evidence" value="ECO:0007669"/>
    <property type="project" value="TreeGrafter"/>
</dbReference>
<dbReference type="OrthoDB" id="1806at2759"/>
<dbReference type="SUPFAM" id="SSF56019">
    <property type="entry name" value="The spindle assembly checkpoint protein mad2"/>
    <property type="match status" value="1"/>
</dbReference>
<evidence type="ECO:0000256" key="4">
    <source>
        <dbReference type="ARBA" id="ARBA00022776"/>
    </source>
</evidence>
<evidence type="ECO:0000313" key="9">
    <source>
        <dbReference type="Proteomes" id="UP000023152"/>
    </source>
</evidence>
<dbReference type="GO" id="GO:0005737">
    <property type="term" value="C:cytoplasm"/>
    <property type="evidence" value="ECO:0007669"/>
    <property type="project" value="TreeGrafter"/>
</dbReference>
<keyword evidence="6" id="KW-0131">Cell cycle</keyword>
<dbReference type="AlphaFoldDB" id="X6M8Y2"/>
<dbReference type="PANTHER" id="PTHR11842:SF11">
    <property type="entry name" value="MITOTIC SPINDLE ASSEMBLY CHECKPOINT PROTEIN MAD2A"/>
    <property type="match status" value="1"/>
</dbReference>
<reference evidence="8 9" key="1">
    <citation type="journal article" date="2013" name="Curr. Biol.">
        <title>The Genome of the Foraminiferan Reticulomyxa filosa.</title>
        <authorList>
            <person name="Glockner G."/>
            <person name="Hulsmann N."/>
            <person name="Schleicher M."/>
            <person name="Noegel A.A."/>
            <person name="Eichinger L."/>
            <person name="Gallinger C."/>
            <person name="Pawlowski J."/>
            <person name="Sierra R."/>
            <person name="Euteneuer U."/>
            <person name="Pillet L."/>
            <person name="Moustafa A."/>
            <person name="Platzer M."/>
            <person name="Groth M."/>
            <person name="Szafranski K."/>
            <person name="Schliwa M."/>
        </authorList>
    </citation>
    <scope>NUCLEOTIDE SEQUENCE [LARGE SCALE GENOMIC DNA]</scope>
</reference>
<comment type="similarity">
    <text evidence="2">Belongs to the MAD2 family.</text>
</comment>
<keyword evidence="3" id="KW-0132">Cell division</keyword>
<organism evidence="8 9">
    <name type="scientific">Reticulomyxa filosa</name>
    <dbReference type="NCBI Taxonomy" id="46433"/>
    <lineage>
        <taxon>Eukaryota</taxon>
        <taxon>Sar</taxon>
        <taxon>Rhizaria</taxon>
        <taxon>Retaria</taxon>
        <taxon>Foraminifera</taxon>
        <taxon>Monothalamids</taxon>
        <taxon>Reticulomyxidae</taxon>
        <taxon>Reticulomyxa</taxon>
    </lineage>
</organism>
<keyword evidence="9" id="KW-1185">Reference proteome</keyword>
<protein>
    <submittedName>
        <fullName evidence="8">Mitotic spindle assembly checkpoint protein MAD2</fullName>
    </submittedName>
</protein>
<dbReference type="GO" id="GO:0051301">
    <property type="term" value="P:cell division"/>
    <property type="evidence" value="ECO:0007669"/>
    <property type="project" value="UniProtKB-KW"/>
</dbReference>
<evidence type="ECO:0000256" key="6">
    <source>
        <dbReference type="ARBA" id="ARBA00023306"/>
    </source>
</evidence>
<evidence type="ECO:0000256" key="1">
    <source>
        <dbReference type="ARBA" id="ARBA00004123"/>
    </source>
</evidence>
<comment type="subcellular location">
    <subcellularLocation>
        <location evidence="1">Nucleus</location>
    </subcellularLocation>
</comment>
<gene>
    <name evidence="8" type="ORF">RFI_26929</name>
</gene>
<keyword evidence="5" id="KW-0539">Nucleus</keyword>
<dbReference type="PROSITE" id="PS50815">
    <property type="entry name" value="HORMA"/>
    <property type="match status" value="1"/>
</dbReference>
<dbReference type="Gene3D" id="3.30.900.10">
    <property type="entry name" value="HORMA domain"/>
    <property type="match status" value="1"/>
</dbReference>
<dbReference type="GO" id="GO:0007094">
    <property type="term" value="P:mitotic spindle assembly checkpoint signaling"/>
    <property type="evidence" value="ECO:0007669"/>
    <property type="project" value="TreeGrafter"/>
</dbReference>
<evidence type="ECO:0000256" key="5">
    <source>
        <dbReference type="ARBA" id="ARBA00023242"/>
    </source>
</evidence>
<dbReference type="PANTHER" id="PTHR11842">
    <property type="entry name" value="MITOTIC SPINDLE ASSEMBLY CHECKPOINT PROTEIN MAD2"/>
    <property type="match status" value="1"/>
</dbReference>
<dbReference type="GO" id="GO:0005654">
    <property type="term" value="C:nucleoplasm"/>
    <property type="evidence" value="ECO:0007669"/>
    <property type="project" value="TreeGrafter"/>
</dbReference>
<dbReference type="FunFam" id="3.30.900.10:FF:000002">
    <property type="entry name" value="Mitotic spindle assembly checkpoint protein MAD2A"/>
    <property type="match status" value="1"/>
</dbReference>
<dbReference type="InterPro" id="IPR045091">
    <property type="entry name" value="Mad2-like"/>
</dbReference>
<dbReference type="EMBL" id="ASPP01023466">
    <property type="protein sequence ID" value="ETO10448.1"/>
    <property type="molecule type" value="Genomic_DNA"/>
</dbReference>
<evidence type="ECO:0000256" key="2">
    <source>
        <dbReference type="ARBA" id="ARBA00010348"/>
    </source>
</evidence>
<dbReference type="InterPro" id="IPR036570">
    <property type="entry name" value="HORMA_dom_sf"/>
</dbReference>
<evidence type="ECO:0000259" key="7">
    <source>
        <dbReference type="PROSITE" id="PS50815"/>
    </source>
</evidence>
<dbReference type="Proteomes" id="UP000023152">
    <property type="component" value="Unassembled WGS sequence"/>
</dbReference>
<name>X6M8Y2_RETFI</name>
<dbReference type="InterPro" id="IPR003511">
    <property type="entry name" value="HORMA_dom"/>
</dbReference>
<comment type="caution">
    <text evidence="8">The sequence shown here is derived from an EMBL/GenBank/DDBJ whole genome shotgun (WGS) entry which is preliminary data.</text>
</comment>
<evidence type="ECO:0000313" key="8">
    <source>
        <dbReference type="EMBL" id="ETO10448.1"/>
    </source>
</evidence>